<evidence type="ECO:0000256" key="2">
    <source>
        <dbReference type="ARBA" id="ARBA00022679"/>
    </source>
</evidence>
<dbReference type="Proteomes" id="UP000256964">
    <property type="component" value="Unassembled WGS sequence"/>
</dbReference>
<keyword evidence="6" id="KW-0564">Palmitate</keyword>
<dbReference type="EC" id="2.3.1.225" evidence="11"/>
<proteinExistence type="inferred from homology"/>
<feature type="transmembrane region" description="Helical" evidence="11">
    <location>
        <begin position="288"/>
        <end position="308"/>
    </location>
</feature>
<dbReference type="InterPro" id="IPR039859">
    <property type="entry name" value="PFA4/ZDH16/20/ERF2-like"/>
</dbReference>
<dbReference type="GO" id="GO:0019706">
    <property type="term" value="F:protein-cysteine S-palmitoyltransferase activity"/>
    <property type="evidence" value="ECO:0007669"/>
    <property type="project" value="UniProtKB-EC"/>
</dbReference>
<keyword evidence="8 11" id="KW-0012">Acyltransferase</keyword>
<dbReference type="GO" id="GO:0005794">
    <property type="term" value="C:Golgi apparatus"/>
    <property type="evidence" value="ECO:0007669"/>
    <property type="project" value="TreeGrafter"/>
</dbReference>
<dbReference type="InterPro" id="IPR001594">
    <property type="entry name" value="Palmitoyltrfase_DHHC"/>
</dbReference>
<dbReference type="Pfam" id="PF01529">
    <property type="entry name" value="DHHC"/>
    <property type="match status" value="1"/>
</dbReference>
<accession>A0A371D540</accession>
<keyword evidence="15" id="KW-1185">Reference proteome</keyword>
<evidence type="ECO:0000256" key="12">
    <source>
        <dbReference type="SAM" id="MobiDB-lite"/>
    </source>
</evidence>
<dbReference type="GO" id="GO:0006612">
    <property type="term" value="P:protein targeting to membrane"/>
    <property type="evidence" value="ECO:0007669"/>
    <property type="project" value="TreeGrafter"/>
</dbReference>
<evidence type="ECO:0000256" key="8">
    <source>
        <dbReference type="ARBA" id="ARBA00023315"/>
    </source>
</evidence>
<gene>
    <name evidence="14" type="ORF">OH76DRAFT_1441503</name>
</gene>
<comment type="catalytic activity">
    <reaction evidence="10 11">
        <text>L-cysteinyl-[protein] + hexadecanoyl-CoA = S-hexadecanoyl-L-cysteinyl-[protein] + CoA</text>
        <dbReference type="Rhea" id="RHEA:36683"/>
        <dbReference type="Rhea" id="RHEA-COMP:10131"/>
        <dbReference type="Rhea" id="RHEA-COMP:11032"/>
        <dbReference type="ChEBI" id="CHEBI:29950"/>
        <dbReference type="ChEBI" id="CHEBI:57287"/>
        <dbReference type="ChEBI" id="CHEBI:57379"/>
        <dbReference type="ChEBI" id="CHEBI:74151"/>
        <dbReference type="EC" id="2.3.1.225"/>
    </reaction>
</comment>
<comment type="similarity">
    <text evidence="9">Belongs to the DHHC palmitoyltransferase family. PFA5 subfamily.</text>
</comment>
<feature type="transmembrane region" description="Helical" evidence="11">
    <location>
        <begin position="37"/>
        <end position="57"/>
    </location>
</feature>
<evidence type="ECO:0000256" key="6">
    <source>
        <dbReference type="ARBA" id="ARBA00023139"/>
    </source>
</evidence>
<keyword evidence="7" id="KW-0449">Lipoprotein</keyword>
<keyword evidence="4 11" id="KW-1133">Transmembrane helix</keyword>
<feature type="domain" description="Palmitoyltransferase DHHC" evidence="13">
    <location>
        <begin position="242"/>
        <end position="361"/>
    </location>
</feature>
<name>A0A371D540_9APHY</name>
<protein>
    <recommendedName>
        <fullName evidence="11">Palmitoyltransferase</fullName>
        <ecNumber evidence="11">2.3.1.225</ecNumber>
    </recommendedName>
</protein>
<dbReference type="GO" id="GO:0005783">
    <property type="term" value="C:endoplasmic reticulum"/>
    <property type="evidence" value="ECO:0007669"/>
    <property type="project" value="TreeGrafter"/>
</dbReference>
<comment type="subcellular location">
    <subcellularLocation>
        <location evidence="1">Membrane</location>
        <topology evidence="1">Multi-pass membrane protein</topology>
    </subcellularLocation>
</comment>
<evidence type="ECO:0000313" key="14">
    <source>
        <dbReference type="EMBL" id="RDX47653.1"/>
    </source>
</evidence>
<feature type="transmembrane region" description="Helical" evidence="11">
    <location>
        <begin position="77"/>
        <end position="97"/>
    </location>
</feature>
<dbReference type="PANTHER" id="PTHR22883:SF23">
    <property type="entry name" value="PALMITOYLTRANSFERASE ZDHHC6"/>
    <property type="match status" value="1"/>
</dbReference>
<sequence length="465" mass="52848">MAPNGTLRSGTEHKCMGIVEEAREKSEARRNKPQPWIVRKLAVFITIAIIAYTWYVYVGRMCVPMIRQDAGALGSRGLGITFLVVFCILGLMMIWAYEKIVFTSPGLAKDHVHKSHAPPTRGMQTWWDTESEADLAQAQFQASQNPPPPPPPSETKRSKGGSRADPKRQPSQNGHPLAPSDDENVGVTDTLPPVAAARAKATARHVSPQDQSYIQPLPGTVNAQKPMMYTRAPSKTPILLPEYRYCQRDGFQKPYRAHHCRACGTCVLKYDHHCPWVGHCIGARNHRFFLIFVFWAVLFCAWAFATLVGLNAHASLVRPNFNIDGQMIAIIVLSGFFLVFTTALLVTHVVLICSNMSTVEELGVRRMREREKRVLGRLHAWWQFRRRRETVKQWDAEWGRIGKEGHMWWLGSARKNWEATMGDKAWMWFLPIGKSPDDGLSYVVNPRFDAEGRWLPRNEWPAELR</sequence>
<keyword evidence="2 11" id="KW-0808">Transferase</keyword>
<keyword evidence="3 11" id="KW-0812">Transmembrane</keyword>
<evidence type="ECO:0000256" key="10">
    <source>
        <dbReference type="ARBA" id="ARBA00048048"/>
    </source>
</evidence>
<dbReference type="STRING" id="139420.A0A371D540"/>
<reference evidence="14 15" key="1">
    <citation type="journal article" date="2018" name="Biotechnol. Biofuels">
        <title>Integrative visual omics of the white-rot fungus Polyporus brumalis exposes the biotechnological potential of its oxidative enzymes for delignifying raw plant biomass.</title>
        <authorList>
            <person name="Miyauchi S."/>
            <person name="Rancon A."/>
            <person name="Drula E."/>
            <person name="Hage H."/>
            <person name="Chaduli D."/>
            <person name="Favel A."/>
            <person name="Grisel S."/>
            <person name="Henrissat B."/>
            <person name="Herpoel-Gimbert I."/>
            <person name="Ruiz-Duenas F.J."/>
            <person name="Chevret D."/>
            <person name="Hainaut M."/>
            <person name="Lin J."/>
            <person name="Wang M."/>
            <person name="Pangilinan J."/>
            <person name="Lipzen A."/>
            <person name="Lesage-Meessen L."/>
            <person name="Navarro D."/>
            <person name="Riley R."/>
            <person name="Grigoriev I.V."/>
            <person name="Zhou S."/>
            <person name="Raouche S."/>
            <person name="Rosso M.N."/>
        </authorList>
    </citation>
    <scope>NUCLEOTIDE SEQUENCE [LARGE SCALE GENOMIC DNA]</scope>
    <source>
        <strain evidence="14 15">BRFM 1820</strain>
    </source>
</reference>
<dbReference type="AlphaFoldDB" id="A0A371D540"/>
<feature type="region of interest" description="Disordered" evidence="12">
    <location>
        <begin position="138"/>
        <end position="188"/>
    </location>
</feature>
<feature type="compositionally biased region" description="Basic and acidic residues" evidence="12">
    <location>
        <begin position="154"/>
        <end position="168"/>
    </location>
</feature>
<evidence type="ECO:0000259" key="13">
    <source>
        <dbReference type="Pfam" id="PF01529"/>
    </source>
</evidence>
<evidence type="ECO:0000256" key="9">
    <source>
        <dbReference type="ARBA" id="ARBA00038298"/>
    </source>
</evidence>
<dbReference type="PROSITE" id="PS50216">
    <property type="entry name" value="DHHC"/>
    <property type="match status" value="1"/>
</dbReference>
<keyword evidence="5 11" id="KW-0472">Membrane</keyword>
<dbReference type="GO" id="GO:0016020">
    <property type="term" value="C:membrane"/>
    <property type="evidence" value="ECO:0007669"/>
    <property type="project" value="UniProtKB-SubCell"/>
</dbReference>
<dbReference type="PANTHER" id="PTHR22883">
    <property type="entry name" value="ZINC FINGER DHHC DOMAIN CONTAINING PROTEIN"/>
    <property type="match status" value="1"/>
</dbReference>
<comment type="domain">
    <text evidence="11">The DHHC domain is required for palmitoyltransferase activity.</text>
</comment>
<organism evidence="14 15">
    <name type="scientific">Lentinus brumalis</name>
    <dbReference type="NCBI Taxonomy" id="2498619"/>
    <lineage>
        <taxon>Eukaryota</taxon>
        <taxon>Fungi</taxon>
        <taxon>Dikarya</taxon>
        <taxon>Basidiomycota</taxon>
        <taxon>Agaricomycotina</taxon>
        <taxon>Agaricomycetes</taxon>
        <taxon>Polyporales</taxon>
        <taxon>Polyporaceae</taxon>
        <taxon>Lentinus</taxon>
    </lineage>
</organism>
<evidence type="ECO:0000256" key="5">
    <source>
        <dbReference type="ARBA" id="ARBA00023136"/>
    </source>
</evidence>
<evidence type="ECO:0000256" key="1">
    <source>
        <dbReference type="ARBA" id="ARBA00004141"/>
    </source>
</evidence>
<evidence type="ECO:0000256" key="7">
    <source>
        <dbReference type="ARBA" id="ARBA00023288"/>
    </source>
</evidence>
<evidence type="ECO:0000313" key="15">
    <source>
        <dbReference type="Proteomes" id="UP000256964"/>
    </source>
</evidence>
<evidence type="ECO:0000256" key="4">
    <source>
        <dbReference type="ARBA" id="ARBA00022989"/>
    </source>
</evidence>
<dbReference type="OrthoDB" id="1436450at2759"/>
<dbReference type="EMBL" id="KZ857417">
    <property type="protein sequence ID" value="RDX47653.1"/>
    <property type="molecule type" value="Genomic_DNA"/>
</dbReference>
<feature type="transmembrane region" description="Helical" evidence="11">
    <location>
        <begin position="328"/>
        <end position="353"/>
    </location>
</feature>
<evidence type="ECO:0000256" key="11">
    <source>
        <dbReference type="RuleBase" id="RU079119"/>
    </source>
</evidence>
<evidence type="ECO:0000256" key="3">
    <source>
        <dbReference type="ARBA" id="ARBA00022692"/>
    </source>
</evidence>